<evidence type="ECO:0000256" key="4">
    <source>
        <dbReference type="ARBA" id="ARBA00022692"/>
    </source>
</evidence>
<reference evidence="9" key="1">
    <citation type="journal article" date="2021" name="PeerJ">
        <title>Extensive microbial diversity within the chicken gut microbiome revealed by metagenomics and culture.</title>
        <authorList>
            <person name="Gilroy R."/>
            <person name="Ravi A."/>
            <person name="Getino M."/>
            <person name="Pursley I."/>
            <person name="Horton D.L."/>
            <person name="Alikhan N.F."/>
            <person name="Baker D."/>
            <person name="Gharbi K."/>
            <person name="Hall N."/>
            <person name="Watson M."/>
            <person name="Adriaenssens E.M."/>
            <person name="Foster-Nyarko E."/>
            <person name="Jarju S."/>
            <person name="Secka A."/>
            <person name="Antonio M."/>
            <person name="Oren A."/>
            <person name="Chaudhuri R.R."/>
            <person name="La Ragione R."/>
            <person name="Hildebrand F."/>
            <person name="Pallen M.J."/>
        </authorList>
    </citation>
    <scope>NUCLEOTIDE SEQUENCE</scope>
    <source>
        <strain evidence="9">CHK180-15479</strain>
    </source>
</reference>
<organism evidence="9 10">
    <name type="scientific">Candidatus Enterocloster excrementipullorum</name>
    <dbReference type="NCBI Taxonomy" id="2838559"/>
    <lineage>
        <taxon>Bacteria</taxon>
        <taxon>Bacillati</taxon>
        <taxon>Bacillota</taxon>
        <taxon>Clostridia</taxon>
        <taxon>Lachnospirales</taxon>
        <taxon>Lachnospiraceae</taxon>
        <taxon>Enterocloster</taxon>
    </lineage>
</organism>
<evidence type="ECO:0000256" key="6">
    <source>
        <dbReference type="ARBA" id="ARBA00023136"/>
    </source>
</evidence>
<gene>
    <name evidence="9" type="ORF">H9704_01680</name>
</gene>
<keyword evidence="4 7" id="KW-0812">Transmembrane</keyword>
<evidence type="ECO:0000256" key="3">
    <source>
        <dbReference type="ARBA" id="ARBA00022475"/>
    </source>
</evidence>
<accession>A0A9D2MWV5</accession>
<feature type="transmembrane region" description="Helical" evidence="7">
    <location>
        <begin position="75"/>
        <end position="99"/>
    </location>
</feature>
<name>A0A9D2MWV5_9FIRM</name>
<reference evidence="9" key="2">
    <citation type="submission" date="2021-04" db="EMBL/GenBank/DDBJ databases">
        <authorList>
            <person name="Gilroy R."/>
        </authorList>
    </citation>
    <scope>NUCLEOTIDE SEQUENCE</scope>
    <source>
        <strain evidence="9">CHK180-15479</strain>
    </source>
</reference>
<evidence type="ECO:0000256" key="2">
    <source>
        <dbReference type="ARBA" id="ARBA00022448"/>
    </source>
</evidence>
<evidence type="ECO:0000256" key="5">
    <source>
        <dbReference type="ARBA" id="ARBA00022989"/>
    </source>
</evidence>
<evidence type="ECO:0000259" key="8">
    <source>
        <dbReference type="PROSITE" id="PS50928"/>
    </source>
</evidence>
<keyword evidence="2 7" id="KW-0813">Transport</keyword>
<dbReference type="PROSITE" id="PS50928">
    <property type="entry name" value="ABC_TM1"/>
    <property type="match status" value="1"/>
</dbReference>
<proteinExistence type="inferred from homology"/>
<dbReference type="Pfam" id="PF00528">
    <property type="entry name" value="BPD_transp_1"/>
    <property type="match status" value="1"/>
</dbReference>
<dbReference type="InterPro" id="IPR050901">
    <property type="entry name" value="BP-dep_ABC_trans_perm"/>
</dbReference>
<dbReference type="EMBL" id="DWWT01000004">
    <property type="protein sequence ID" value="HJC04859.1"/>
    <property type="molecule type" value="Genomic_DNA"/>
</dbReference>
<feature type="transmembrane region" description="Helical" evidence="7">
    <location>
        <begin position="182"/>
        <end position="207"/>
    </location>
</feature>
<dbReference type="PANTHER" id="PTHR32243:SF18">
    <property type="entry name" value="INNER MEMBRANE ABC TRANSPORTER PERMEASE PROTEIN YCJP"/>
    <property type="match status" value="1"/>
</dbReference>
<protein>
    <submittedName>
        <fullName evidence="9">Carbohydrate ABC transporter permease</fullName>
    </submittedName>
</protein>
<feature type="domain" description="ABC transmembrane type-1" evidence="8">
    <location>
        <begin position="71"/>
        <end position="261"/>
    </location>
</feature>
<dbReference type="PANTHER" id="PTHR32243">
    <property type="entry name" value="MALTOSE TRANSPORT SYSTEM PERMEASE-RELATED"/>
    <property type="match status" value="1"/>
</dbReference>
<feature type="transmembrane region" description="Helical" evidence="7">
    <location>
        <begin position="139"/>
        <end position="161"/>
    </location>
</feature>
<evidence type="ECO:0000256" key="7">
    <source>
        <dbReference type="RuleBase" id="RU363032"/>
    </source>
</evidence>
<keyword evidence="6 7" id="KW-0472">Membrane</keyword>
<dbReference type="GO" id="GO:0005886">
    <property type="term" value="C:plasma membrane"/>
    <property type="evidence" value="ECO:0007669"/>
    <property type="project" value="UniProtKB-SubCell"/>
</dbReference>
<dbReference type="SUPFAM" id="SSF161098">
    <property type="entry name" value="MetI-like"/>
    <property type="match status" value="1"/>
</dbReference>
<sequence>MNQSKAFRIVCACFVVVFLFASIFPFLWILITSFKPEVEIHGNGAYNIIANNPTLENYITVIFDKHILTAVKNSFITAATTTIYVVIVASMSAFIIARFRFKGKSLLMGLILSISMFPQMIVIGPIFNMFYDLGWLNTYNISLAYCTITLPSAVWIMVTHFKQVPLSLEEAAKIDGCNYWGILWKIIFPIAAPGVFATAIITFIAAWNEYLLSCTLNIAESMQSVPVRISYLRDEYTIFWGQITAAAIVVIIPTLIMVLVFQKQIVAGISHGAVKE</sequence>
<dbReference type="GO" id="GO:0055085">
    <property type="term" value="P:transmembrane transport"/>
    <property type="evidence" value="ECO:0007669"/>
    <property type="project" value="InterPro"/>
</dbReference>
<feature type="transmembrane region" description="Helical" evidence="7">
    <location>
        <begin position="238"/>
        <end position="261"/>
    </location>
</feature>
<comment type="similarity">
    <text evidence="7">Belongs to the binding-protein-dependent transport system permease family.</text>
</comment>
<dbReference type="InterPro" id="IPR035906">
    <property type="entry name" value="MetI-like_sf"/>
</dbReference>
<dbReference type="Proteomes" id="UP000823910">
    <property type="component" value="Unassembled WGS sequence"/>
</dbReference>
<evidence type="ECO:0000256" key="1">
    <source>
        <dbReference type="ARBA" id="ARBA00004651"/>
    </source>
</evidence>
<dbReference type="CDD" id="cd06261">
    <property type="entry name" value="TM_PBP2"/>
    <property type="match status" value="1"/>
</dbReference>
<dbReference type="AlphaFoldDB" id="A0A9D2MWV5"/>
<comment type="caution">
    <text evidence="9">The sequence shown here is derived from an EMBL/GenBank/DDBJ whole genome shotgun (WGS) entry which is preliminary data.</text>
</comment>
<keyword evidence="5 7" id="KW-1133">Transmembrane helix</keyword>
<evidence type="ECO:0000313" key="9">
    <source>
        <dbReference type="EMBL" id="HJC04859.1"/>
    </source>
</evidence>
<evidence type="ECO:0000313" key="10">
    <source>
        <dbReference type="Proteomes" id="UP000823910"/>
    </source>
</evidence>
<feature type="transmembrane region" description="Helical" evidence="7">
    <location>
        <begin position="7"/>
        <end position="31"/>
    </location>
</feature>
<comment type="subcellular location">
    <subcellularLocation>
        <location evidence="1 7">Cell membrane</location>
        <topology evidence="1 7">Multi-pass membrane protein</topology>
    </subcellularLocation>
</comment>
<dbReference type="Gene3D" id="1.10.3720.10">
    <property type="entry name" value="MetI-like"/>
    <property type="match status" value="1"/>
</dbReference>
<feature type="transmembrane region" description="Helical" evidence="7">
    <location>
        <begin position="106"/>
        <end position="127"/>
    </location>
</feature>
<keyword evidence="3" id="KW-1003">Cell membrane</keyword>
<dbReference type="InterPro" id="IPR000515">
    <property type="entry name" value="MetI-like"/>
</dbReference>